<comment type="caution">
    <text evidence="2">The sequence shown here is derived from an EMBL/GenBank/DDBJ whole genome shotgun (WGS) entry which is preliminary data.</text>
</comment>
<dbReference type="AlphaFoldDB" id="A0AAD7RJ60"/>
<evidence type="ECO:0000256" key="1">
    <source>
        <dbReference type="SAM" id="MobiDB-lite"/>
    </source>
</evidence>
<feature type="compositionally biased region" description="Polar residues" evidence="1">
    <location>
        <begin position="134"/>
        <end position="153"/>
    </location>
</feature>
<evidence type="ECO:0000313" key="3">
    <source>
        <dbReference type="Proteomes" id="UP001221898"/>
    </source>
</evidence>
<keyword evidence="3" id="KW-1185">Reference proteome</keyword>
<dbReference type="Proteomes" id="UP001221898">
    <property type="component" value="Unassembled WGS sequence"/>
</dbReference>
<proteinExistence type="predicted"/>
<evidence type="ECO:0000313" key="2">
    <source>
        <dbReference type="EMBL" id="KAJ8385298.1"/>
    </source>
</evidence>
<feature type="region of interest" description="Disordered" evidence="1">
    <location>
        <begin position="86"/>
        <end position="109"/>
    </location>
</feature>
<accession>A0AAD7RJ60</accession>
<name>A0AAD7RJ60_9TELE</name>
<feature type="region of interest" description="Disordered" evidence="1">
    <location>
        <begin position="134"/>
        <end position="157"/>
    </location>
</feature>
<sequence length="231" mass="25849">MKKTLAECQAEICRSREKWRNLLDILQPKITSNRQCRDSVLPPLSRRSVGTLVLHPQQLKTLLPAPQTLGHECTRGQGVRSPWRRHELSPVRTPQSSGQKGQVVTRKNKAVSQLERPLTLLPASSASRIHAEASCSSPVISPRNQNTGQTVEASAQPRKSLLAPSRFTVEQGRVFRVWSRHMSALWFRVWPRAVKSPAVGGIPSDPAALQNRSERVVRLQTAVMKDRARAR</sequence>
<reference evidence="2" key="1">
    <citation type="journal article" date="2023" name="Science">
        <title>Genome structures resolve the early diversification of teleost fishes.</title>
        <authorList>
            <person name="Parey E."/>
            <person name="Louis A."/>
            <person name="Montfort J."/>
            <person name="Bouchez O."/>
            <person name="Roques C."/>
            <person name="Iampietro C."/>
            <person name="Lluch J."/>
            <person name="Castinel A."/>
            <person name="Donnadieu C."/>
            <person name="Desvignes T."/>
            <person name="Floi Bucao C."/>
            <person name="Jouanno E."/>
            <person name="Wen M."/>
            <person name="Mejri S."/>
            <person name="Dirks R."/>
            <person name="Jansen H."/>
            <person name="Henkel C."/>
            <person name="Chen W.J."/>
            <person name="Zahm M."/>
            <person name="Cabau C."/>
            <person name="Klopp C."/>
            <person name="Thompson A.W."/>
            <person name="Robinson-Rechavi M."/>
            <person name="Braasch I."/>
            <person name="Lecointre G."/>
            <person name="Bobe J."/>
            <person name="Postlethwait J.H."/>
            <person name="Berthelot C."/>
            <person name="Roest Crollius H."/>
            <person name="Guiguen Y."/>
        </authorList>
    </citation>
    <scope>NUCLEOTIDE SEQUENCE</scope>
    <source>
        <strain evidence="2">NC1722</strain>
    </source>
</reference>
<gene>
    <name evidence="2" type="ORF">AAFF_G00190870</name>
</gene>
<protein>
    <submittedName>
        <fullName evidence="2">Uncharacterized protein</fullName>
    </submittedName>
</protein>
<dbReference type="EMBL" id="JAINUG010000254">
    <property type="protein sequence ID" value="KAJ8385298.1"/>
    <property type="molecule type" value="Genomic_DNA"/>
</dbReference>
<feature type="compositionally biased region" description="Polar residues" evidence="1">
    <location>
        <begin position="92"/>
        <end position="102"/>
    </location>
</feature>
<organism evidence="2 3">
    <name type="scientific">Aldrovandia affinis</name>
    <dbReference type="NCBI Taxonomy" id="143900"/>
    <lineage>
        <taxon>Eukaryota</taxon>
        <taxon>Metazoa</taxon>
        <taxon>Chordata</taxon>
        <taxon>Craniata</taxon>
        <taxon>Vertebrata</taxon>
        <taxon>Euteleostomi</taxon>
        <taxon>Actinopterygii</taxon>
        <taxon>Neopterygii</taxon>
        <taxon>Teleostei</taxon>
        <taxon>Notacanthiformes</taxon>
        <taxon>Halosauridae</taxon>
        <taxon>Aldrovandia</taxon>
    </lineage>
</organism>